<keyword evidence="1" id="KW-0812">Transmembrane</keyword>
<organism evidence="2 3">
    <name type="scientific">Haloplanus ruber</name>
    <dbReference type="NCBI Taxonomy" id="869892"/>
    <lineage>
        <taxon>Archaea</taxon>
        <taxon>Methanobacteriati</taxon>
        <taxon>Methanobacteriota</taxon>
        <taxon>Stenosarchaea group</taxon>
        <taxon>Halobacteria</taxon>
        <taxon>Halobacteriales</taxon>
        <taxon>Haloferacaceae</taxon>
        <taxon>Haloplanus</taxon>
    </lineage>
</organism>
<accession>A0ABD6CVW7</accession>
<comment type="caution">
    <text evidence="2">The sequence shown here is derived from an EMBL/GenBank/DDBJ whole genome shotgun (WGS) entry which is preliminary data.</text>
</comment>
<keyword evidence="1" id="KW-0472">Membrane</keyword>
<proteinExistence type="predicted"/>
<feature type="transmembrane region" description="Helical" evidence="1">
    <location>
        <begin position="6"/>
        <end position="23"/>
    </location>
</feature>
<dbReference type="NCBIfam" id="TIGR04391">
    <property type="entry name" value="CcmD_alt_fam"/>
    <property type="match status" value="1"/>
</dbReference>
<dbReference type="Proteomes" id="UP001597075">
    <property type="component" value="Unassembled WGS sequence"/>
</dbReference>
<keyword evidence="3" id="KW-1185">Reference proteome</keyword>
<gene>
    <name evidence="2" type="ORF">ACFSBJ_00180</name>
</gene>
<name>A0ABD6CVW7_9EURY</name>
<sequence>MEPLLLVGYGAVFVAVIVYVWYLRNRVATLERKVSDLGDESDTGE</sequence>
<dbReference type="RefSeq" id="WP_256406966.1">
    <property type="nucleotide sequence ID" value="NZ_CP187151.1"/>
</dbReference>
<evidence type="ECO:0000313" key="3">
    <source>
        <dbReference type="Proteomes" id="UP001597075"/>
    </source>
</evidence>
<dbReference type="AlphaFoldDB" id="A0ABD6CVW7"/>
<reference evidence="2 3" key="1">
    <citation type="journal article" date="2019" name="Int. J. Syst. Evol. Microbiol.">
        <title>The Global Catalogue of Microorganisms (GCM) 10K type strain sequencing project: providing services to taxonomists for standard genome sequencing and annotation.</title>
        <authorList>
            <consortium name="The Broad Institute Genomics Platform"/>
            <consortium name="The Broad Institute Genome Sequencing Center for Infectious Disease"/>
            <person name="Wu L."/>
            <person name="Ma J."/>
        </authorList>
    </citation>
    <scope>NUCLEOTIDE SEQUENCE [LARGE SCALE GENOMIC DNA]</scope>
    <source>
        <strain evidence="2 3">CGMCC 1.10594</strain>
    </source>
</reference>
<dbReference type="InterPro" id="IPR030888">
    <property type="entry name" value="Put_ccm"/>
</dbReference>
<dbReference type="EMBL" id="JBHUDL010000003">
    <property type="protein sequence ID" value="MFD1632166.1"/>
    <property type="molecule type" value="Genomic_DNA"/>
</dbReference>
<keyword evidence="1" id="KW-1133">Transmembrane helix</keyword>
<evidence type="ECO:0000256" key="1">
    <source>
        <dbReference type="SAM" id="Phobius"/>
    </source>
</evidence>
<protein>
    <submittedName>
        <fullName evidence="2">CcmD family protein</fullName>
    </submittedName>
</protein>
<evidence type="ECO:0000313" key="2">
    <source>
        <dbReference type="EMBL" id="MFD1632166.1"/>
    </source>
</evidence>